<dbReference type="Pfam" id="PF01585">
    <property type="entry name" value="G-patch"/>
    <property type="match status" value="1"/>
</dbReference>
<dbReference type="CDD" id="cd16162">
    <property type="entry name" value="OCRE_RBM5_like"/>
    <property type="match status" value="1"/>
</dbReference>
<feature type="region of interest" description="Disordered" evidence="5">
    <location>
        <begin position="569"/>
        <end position="627"/>
    </location>
</feature>
<evidence type="ECO:0000256" key="1">
    <source>
        <dbReference type="ARBA" id="ARBA00004123"/>
    </source>
</evidence>
<feature type="compositionally biased region" description="Acidic residues" evidence="5">
    <location>
        <begin position="511"/>
        <end position="520"/>
    </location>
</feature>
<feature type="region of interest" description="Disordered" evidence="5">
    <location>
        <begin position="1"/>
        <end position="31"/>
    </location>
</feature>
<name>A0ABY7FU24_MYAAR</name>
<evidence type="ECO:0000259" key="6">
    <source>
        <dbReference type="PROSITE" id="PS50157"/>
    </source>
</evidence>
<evidence type="ECO:0000313" key="8">
    <source>
        <dbReference type="EMBL" id="WAR25723.1"/>
    </source>
</evidence>
<evidence type="ECO:0000256" key="5">
    <source>
        <dbReference type="SAM" id="MobiDB-lite"/>
    </source>
</evidence>
<keyword evidence="2" id="KW-0694">RNA-binding</keyword>
<keyword evidence="3" id="KW-0539">Nucleus</keyword>
<feature type="domain" description="C2H2-type" evidence="6">
    <location>
        <begin position="536"/>
        <end position="561"/>
    </location>
</feature>
<keyword evidence="9" id="KW-1185">Reference proteome</keyword>
<protein>
    <submittedName>
        <fullName evidence="8">RBM5A-like protein</fullName>
    </submittedName>
</protein>
<dbReference type="PROSITE" id="PS50174">
    <property type="entry name" value="G_PATCH"/>
    <property type="match status" value="1"/>
</dbReference>
<dbReference type="Gene3D" id="3.30.70.330">
    <property type="match status" value="1"/>
</dbReference>
<evidence type="ECO:0000256" key="4">
    <source>
        <dbReference type="PROSITE-ProRule" id="PRU00042"/>
    </source>
</evidence>
<dbReference type="PANTHER" id="PTHR13948">
    <property type="entry name" value="RNA-BINDING PROTEIN"/>
    <property type="match status" value="1"/>
</dbReference>
<dbReference type="PROSITE" id="PS50157">
    <property type="entry name" value="ZINC_FINGER_C2H2_2"/>
    <property type="match status" value="1"/>
</dbReference>
<dbReference type="SMART" id="SM00443">
    <property type="entry name" value="G_patch"/>
    <property type="match status" value="1"/>
</dbReference>
<dbReference type="InterPro" id="IPR012677">
    <property type="entry name" value="Nucleotide-bd_a/b_plait_sf"/>
</dbReference>
<dbReference type="Pfam" id="PF17780">
    <property type="entry name" value="OCRE"/>
    <property type="match status" value="1"/>
</dbReference>
<dbReference type="Proteomes" id="UP001164746">
    <property type="component" value="Chromosome 14"/>
</dbReference>
<dbReference type="InterPro" id="IPR013087">
    <property type="entry name" value="Znf_C2H2_type"/>
</dbReference>
<organism evidence="8 9">
    <name type="scientific">Mya arenaria</name>
    <name type="common">Soft-shell clam</name>
    <dbReference type="NCBI Taxonomy" id="6604"/>
    <lineage>
        <taxon>Eukaryota</taxon>
        <taxon>Metazoa</taxon>
        <taxon>Spiralia</taxon>
        <taxon>Lophotrochozoa</taxon>
        <taxon>Mollusca</taxon>
        <taxon>Bivalvia</taxon>
        <taxon>Autobranchia</taxon>
        <taxon>Heteroconchia</taxon>
        <taxon>Euheterodonta</taxon>
        <taxon>Imparidentia</taxon>
        <taxon>Neoheterodontei</taxon>
        <taxon>Myida</taxon>
        <taxon>Myoidea</taxon>
        <taxon>Myidae</taxon>
        <taxon>Mya</taxon>
    </lineage>
</organism>
<dbReference type="InterPro" id="IPR041591">
    <property type="entry name" value="OCRE"/>
</dbReference>
<accession>A0ABY7FU24</accession>
<feature type="domain" description="G-patch" evidence="7">
    <location>
        <begin position="623"/>
        <end position="669"/>
    </location>
</feature>
<keyword evidence="4" id="KW-0479">Metal-binding</keyword>
<keyword evidence="4" id="KW-0863">Zinc-finger</keyword>
<feature type="region of interest" description="Disordered" evidence="5">
    <location>
        <begin position="489"/>
        <end position="523"/>
    </location>
</feature>
<proteinExistence type="predicted"/>
<evidence type="ECO:0000256" key="3">
    <source>
        <dbReference type="ARBA" id="ARBA00023242"/>
    </source>
</evidence>
<evidence type="ECO:0000259" key="7">
    <source>
        <dbReference type="PROSITE" id="PS50174"/>
    </source>
</evidence>
<dbReference type="EMBL" id="CP111025">
    <property type="protein sequence ID" value="WAR25723.1"/>
    <property type="molecule type" value="Genomic_DNA"/>
</dbReference>
<evidence type="ECO:0000256" key="2">
    <source>
        <dbReference type="ARBA" id="ARBA00022884"/>
    </source>
</evidence>
<comment type="subcellular location">
    <subcellularLocation>
        <location evidence="1">Nucleus</location>
    </subcellularLocation>
</comment>
<dbReference type="InterPro" id="IPR000467">
    <property type="entry name" value="G_patch_dom"/>
</dbReference>
<feature type="region of interest" description="Disordered" evidence="5">
    <location>
        <begin position="332"/>
        <end position="354"/>
    </location>
</feature>
<keyword evidence="4" id="KW-0862">Zinc</keyword>
<feature type="compositionally biased region" description="Basic and acidic residues" evidence="5">
    <location>
        <begin position="585"/>
        <end position="596"/>
    </location>
</feature>
<reference evidence="8" key="1">
    <citation type="submission" date="2022-11" db="EMBL/GenBank/DDBJ databases">
        <title>Centuries of genome instability and evolution in soft-shell clam transmissible cancer (bioRxiv).</title>
        <authorList>
            <person name="Hart S.F.M."/>
            <person name="Yonemitsu M.A."/>
            <person name="Giersch R.M."/>
            <person name="Beal B.F."/>
            <person name="Arriagada G."/>
            <person name="Davis B.W."/>
            <person name="Ostrander E.A."/>
            <person name="Goff S.P."/>
            <person name="Metzger M.J."/>
        </authorList>
    </citation>
    <scope>NUCLEOTIDE SEQUENCE</scope>
    <source>
        <strain evidence="8">MELC-2E11</strain>
        <tissue evidence="8">Siphon/mantle</tissue>
    </source>
</reference>
<gene>
    <name evidence="8" type="ORF">MAR_011427</name>
</gene>
<evidence type="ECO:0000313" key="9">
    <source>
        <dbReference type="Proteomes" id="UP001164746"/>
    </source>
</evidence>
<sequence length="695" mass="78017">MANQASNRNKYQTQTYPIQSPDRSKSQSRLRSYISDGAERPDGWSAELGFTYILGLKEFGHCKKSLCRLSASNVNGFDVLLRDRDRDRRESREDRAGEKWLTDSPTNTIILRGLPDFIEEKDRKLVLQNQYPCTMNFSTPKDPKDKQMTYRMDWTCVKSLVVRDATTQASLGYAFVELSSVAESVNVLEVLKNMNPQLEVDGKQVLVSFAKNTFSTSIATIAASSQQAYDQSSEYYQNYDYSQYDQNSAYYQSYDGQTYDYSAFYTTDTTGSTSTTTTTTADTTNTAAAVAQAAIQQAQAAKHFQKQVQQQQKIAEMSSEERLAQQAQAWIQKTDDQETSSTMPGTPGELHTYPAPDVSLYQYDENSGYYYDPVTGLYYDANSQYYYNSVSQQFMYWDAEQSTYIPAPAEFQDGGALHINDKDRKEGKDKKEKVKVAKKIAKDMEKWAKSMNAQKEALKDGMRKINMPNVTARKETAAADAGFAILEKAGGDPSKASERSKPGLVASYGGDSDEEEDDDVGMNGFDEDKLLDLNKMACLLCKRQFQSKDQLTRHAQMSDLHKQNLDKLRQSHGLSSPGGTSGMQYRDRAKERREKIGSQAPPSKKRPQMPETIEQPTRGGIQGDNIGNKLLQKMGWSEGQGLGRVGQGIVNPIQAERRNQSAGLGMRGSKVQIEDTDNYKSALKKTLFARYNELE</sequence>
<dbReference type="SUPFAM" id="SSF54928">
    <property type="entry name" value="RNA-binding domain, RBD"/>
    <property type="match status" value="1"/>
</dbReference>
<dbReference type="InterPro" id="IPR035979">
    <property type="entry name" value="RBD_domain_sf"/>
</dbReference>
<dbReference type="PANTHER" id="PTHR13948:SF3">
    <property type="entry name" value="FI21118P1"/>
    <property type="match status" value="1"/>
</dbReference>
<feature type="compositionally biased region" description="Polar residues" evidence="5">
    <location>
        <begin position="1"/>
        <end position="18"/>
    </location>
</feature>